<keyword evidence="5" id="KW-1185">Reference proteome</keyword>
<accession>A0A5N1J1T3</accession>
<evidence type="ECO:0000256" key="2">
    <source>
        <dbReference type="ARBA" id="ARBA00022801"/>
    </source>
</evidence>
<evidence type="ECO:0000313" key="4">
    <source>
        <dbReference type="EMBL" id="KAA9340358.1"/>
    </source>
</evidence>
<dbReference type="InterPro" id="IPR029058">
    <property type="entry name" value="AB_hydrolase_fold"/>
</dbReference>
<dbReference type="Proteomes" id="UP000326344">
    <property type="component" value="Unassembled WGS sequence"/>
</dbReference>
<dbReference type="SUPFAM" id="SSF81901">
    <property type="entry name" value="HCP-like"/>
    <property type="match status" value="1"/>
</dbReference>
<evidence type="ECO:0000313" key="5">
    <source>
        <dbReference type="Proteomes" id="UP000326344"/>
    </source>
</evidence>
<reference evidence="4 5" key="1">
    <citation type="submission" date="2019-09" db="EMBL/GenBank/DDBJ databases">
        <title>Genome Sequence of Larkinella sp MA1.</title>
        <authorList>
            <person name="Srinivasan S."/>
        </authorList>
    </citation>
    <scope>NUCLEOTIDE SEQUENCE [LARGE SCALE GENOMIC DNA]</scope>
    <source>
        <strain evidence="4 5">MA1</strain>
    </source>
</reference>
<keyword evidence="2" id="KW-0378">Hydrolase</keyword>
<comment type="caution">
    <text evidence="4">The sequence shown here is derived from an EMBL/GenBank/DDBJ whole genome shotgun (WGS) entry which is preliminary data.</text>
</comment>
<dbReference type="Gene3D" id="3.40.50.1820">
    <property type="entry name" value="alpha/beta hydrolase"/>
    <property type="match status" value="1"/>
</dbReference>
<evidence type="ECO:0000256" key="1">
    <source>
        <dbReference type="ARBA" id="ARBA00022729"/>
    </source>
</evidence>
<sequence>MKWIATFSFILGWVTTARAQNDSAAVYNDRAFVSYQKNEYANCLYWTEKLFATGPTDYQNNYNFYRASVSACQVGKPDKALLYYTKMANSYLDYSNYPTFAQDSSKLACITGAPIWKKSMAAMRTRYDSVQTLNQLYFQGITDTTKRLNRSPLLSQQFLNNLFNQNSFDQIYQTLRTYNRYETPPVVNHWTLYHIAVNDTLTVPFLVYIPKEYKPNQRTPLYLFLQGAVRGRPDFMIKGRVPISDAAVLSKAREAGAFILYPFARKDVNWLYHPVAFEAIRKEIAFVKSLYNIDDNRVYLTGHSNGGEGAFYMAINQPTPFASFLAFTYFPQSFITNTPLRNLTNSRTFFGATAKNDHIFPYATVDSIYTYAKSMGAHWQNYSFEGNHTLPYSAQKRVSFVYDSLFSKVRNPFAHQLRWEVDNVQNGRYDWIEINELDTTVQQSSWVDEYTPSIRSTNQGRAGFNPRRSGVIEASVTDNEIRIRTSRVRRFSFYVYPELLDVNRPLRVIINDRPARQVTIKKQKSDLKAAYLHSKDRVLLPYQKIIFQVR</sequence>
<dbReference type="SUPFAM" id="SSF53474">
    <property type="entry name" value="alpha/beta-Hydrolases"/>
    <property type="match status" value="1"/>
</dbReference>
<dbReference type="RefSeq" id="WP_150881738.1">
    <property type="nucleotide sequence ID" value="NZ_VTWS01000018.1"/>
</dbReference>
<feature type="chain" id="PRO_5024789215" description="Esterase" evidence="3">
    <location>
        <begin position="20"/>
        <end position="550"/>
    </location>
</feature>
<dbReference type="EMBL" id="VTWS01000018">
    <property type="protein sequence ID" value="KAA9340358.1"/>
    <property type="molecule type" value="Genomic_DNA"/>
</dbReference>
<feature type="signal peptide" evidence="3">
    <location>
        <begin position="1"/>
        <end position="19"/>
    </location>
</feature>
<dbReference type="GO" id="GO:0016787">
    <property type="term" value="F:hydrolase activity"/>
    <property type="evidence" value="ECO:0007669"/>
    <property type="project" value="UniProtKB-KW"/>
</dbReference>
<gene>
    <name evidence="4" type="ORF">F0P93_31285</name>
</gene>
<evidence type="ECO:0000256" key="3">
    <source>
        <dbReference type="SAM" id="SignalP"/>
    </source>
</evidence>
<keyword evidence="1 3" id="KW-0732">Signal</keyword>
<proteinExistence type="predicted"/>
<organism evidence="4 5">
    <name type="scientific">Larkinella humicola</name>
    <dbReference type="NCBI Taxonomy" id="2607654"/>
    <lineage>
        <taxon>Bacteria</taxon>
        <taxon>Pseudomonadati</taxon>
        <taxon>Bacteroidota</taxon>
        <taxon>Cytophagia</taxon>
        <taxon>Cytophagales</taxon>
        <taxon>Spirosomataceae</taxon>
        <taxon>Larkinella</taxon>
    </lineage>
</organism>
<dbReference type="PANTHER" id="PTHR43037">
    <property type="entry name" value="UNNAMED PRODUCT-RELATED"/>
    <property type="match status" value="1"/>
</dbReference>
<dbReference type="PANTHER" id="PTHR43037:SF5">
    <property type="entry name" value="FERULOYL ESTERASE"/>
    <property type="match status" value="1"/>
</dbReference>
<dbReference type="InterPro" id="IPR050955">
    <property type="entry name" value="Plant_Biomass_Hydrol_Est"/>
</dbReference>
<dbReference type="AlphaFoldDB" id="A0A5N1J1T3"/>
<evidence type="ECO:0008006" key="6">
    <source>
        <dbReference type="Google" id="ProtNLM"/>
    </source>
</evidence>
<protein>
    <recommendedName>
        <fullName evidence="6">Esterase</fullName>
    </recommendedName>
</protein>
<name>A0A5N1J1T3_9BACT</name>